<gene>
    <name evidence="3" type="ORF">MR241_06250</name>
</gene>
<accession>A0AAE3K027</accession>
<keyword evidence="1" id="KW-0812">Transmembrane</keyword>
<evidence type="ECO:0000313" key="3">
    <source>
        <dbReference type="EMBL" id="MCI5755881.1"/>
    </source>
</evidence>
<sequence length="670" mass="72139">MFCEKCGAQLPDKAVFCEKCGTPVGGQAAGTGTGTPFYPPMPPKKPSALKKFFSVKRNVILTAAAAAALLILITVIAVISVMPKKVYVDKYFDIVYTGCDGYATPSVKWNDDALKKIDKKIFSRKVKPKDDFGLGDLWNSFQENLSLKDCVSVSLDRENAYLKNGDKITVSVKPGFTDFEKLYKIKLAVRHSTVKVSGLKEAVEFNPFEGVSVVFDGYTGFGKATVIVPSSPVMIGDSRLAAEFTSAADGYRIKIYDSTGENPSTYHLRCTFDRVLSLSNGDVITCTVQDADRLVSVMGVSLSAAEKKVTVGGLSDMLSYDPSNEVSAVFSGFSGYGEAEIKLPGDKTLGSYIIKTEADVSASRLRLYTILCDANGNELRRLRYDADKTKYFANSDTVTFSLNTSGNTLEADYGITLAETFTITVSGLEEPVDPKFADRLSVAFEGFEGYGKIGSLTLIGEDVYTVGKYTFKLTPTLDPGSLFGKCLLSVVVADESGNLFTVEYRTGSFSNLGANGEDVKFTCRTGSSGREKIARQYGIALPESLDYTVSGLKATTAVDPREMLTYAFSGANGKIVLDFGLKQAEMTAGGCTIALKVESDESWGSHKTTLTFTVTAEDGTEYTGKYYANSGSLSEGDTVSVYQNISVSKIAEATGLVFSNESVQVIVSTK</sequence>
<dbReference type="InterPro" id="IPR026870">
    <property type="entry name" value="Zinc_ribbon_dom"/>
</dbReference>
<dbReference type="AlphaFoldDB" id="A0AAE3K027"/>
<reference evidence="3 4" key="1">
    <citation type="submission" date="2022-03" db="EMBL/GenBank/DDBJ databases">
        <title>Metagenome-assembled genomes from swine fecal metagenomes.</title>
        <authorList>
            <person name="Holman D.B."/>
            <person name="Kommadath A."/>
        </authorList>
    </citation>
    <scope>NUCLEOTIDE SEQUENCE [LARGE SCALE GENOMIC DNA]</scope>
    <source>
        <strain evidence="3">SUG147</strain>
    </source>
</reference>
<evidence type="ECO:0000259" key="2">
    <source>
        <dbReference type="Pfam" id="PF13240"/>
    </source>
</evidence>
<protein>
    <submittedName>
        <fullName evidence="3">Zinc ribbon domain-containing protein</fullName>
    </submittedName>
</protein>
<dbReference type="EMBL" id="JALEMU010000097">
    <property type="protein sequence ID" value="MCI5755881.1"/>
    <property type="molecule type" value="Genomic_DNA"/>
</dbReference>
<name>A0AAE3K027_9BACT</name>
<proteinExistence type="predicted"/>
<feature type="transmembrane region" description="Helical" evidence="1">
    <location>
        <begin position="59"/>
        <end position="82"/>
    </location>
</feature>
<evidence type="ECO:0000256" key="1">
    <source>
        <dbReference type="SAM" id="Phobius"/>
    </source>
</evidence>
<keyword evidence="1" id="KW-1133">Transmembrane helix</keyword>
<dbReference type="Pfam" id="PF13240">
    <property type="entry name" value="Zn_Ribbon_1"/>
    <property type="match status" value="1"/>
</dbReference>
<comment type="caution">
    <text evidence="3">The sequence shown here is derived from an EMBL/GenBank/DDBJ whole genome shotgun (WGS) entry which is preliminary data.</text>
</comment>
<organism evidence="3 4">
    <name type="scientific">Candidatus Colimorpha enterica</name>
    <dbReference type="NCBI Taxonomy" id="3083063"/>
    <lineage>
        <taxon>Bacteria</taxon>
        <taxon>Pseudomonadati</taxon>
        <taxon>Bacteroidota</taxon>
        <taxon>Bacteroidia</taxon>
        <taxon>Bacteroidales</taxon>
        <taxon>Candidatus Colimorpha</taxon>
    </lineage>
</organism>
<evidence type="ECO:0000313" key="4">
    <source>
        <dbReference type="Proteomes" id="UP001139365"/>
    </source>
</evidence>
<dbReference type="Proteomes" id="UP001139365">
    <property type="component" value="Unassembled WGS sequence"/>
</dbReference>
<keyword evidence="1" id="KW-0472">Membrane</keyword>
<feature type="domain" description="Zinc-ribbon" evidence="2">
    <location>
        <begin position="2"/>
        <end position="24"/>
    </location>
</feature>